<evidence type="ECO:0000256" key="1">
    <source>
        <dbReference type="SAM" id="MobiDB-lite"/>
    </source>
</evidence>
<name>A0A7R9GWQ3_TIMCR</name>
<feature type="compositionally biased region" description="Polar residues" evidence="1">
    <location>
        <begin position="92"/>
        <end position="102"/>
    </location>
</feature>
<protein>
    <submittedName>
        <fullName evidence="2">Uncharacterized protein</fullName>
    </submittedName>
</protein>
<accession>A0A7R9GWQ3</accession>
<proteinExistence type="predicted"/>
<feature type="region of interest" description="Disordered" evidence="1">
    <location>
        <begin position="92"/>
        <end position="111"/>
    </location>
</feature>
<dbReference type="AlphaFoldDB" id="A0A7R9GWQ3"/>
<dbReference type="EMBL" id="OC318065">
    <property type="protein sequence ID" value="CAD7400394.1"/>
    <property type="molecule type" value="Genomic_DNA"/>
</dbReference>
<reference evidence="2" key="1">
    <citation type="submission" date="2020-11" db="EMBL/GenBank/DDBJ databases">
        <authorList>
            <person name="Tran Van P."/>
        </authorList>
    </citation>
    <scope>NUCLEOTIDE SEQUENCE</scope>
</reference>
<sequence length="267" mass="29448">MARALYIVSTETTTFWAILLVTILSQALSEERELLAELLKNLLSPKLDSSPNYPGVTTYQEPSSRDLDIGLGIGVKDNGEDNIYFPYNADQRQPSPQFSVQGTGPREGSFSGYTDPRQDAPLNTFSKVINFGTVPFAKERSYAPLPTQLNSGSVYPLPPNGIWKMFSPVPRPAQQLGPVMTLNDGSQALPEAPVDRTRQTDRVLVDRLGLPVMTAREIGDRQVGSFRLRNDRGYQVSMSVPPTSLNQEPGEGVLVMEMKATLYRPLS</sequence>
<organism evidence="2">
    <name type="scientific">Timema cristinae</name>
    <name type="common">Walking stick</name>
    <dbReference type="NCBI Taxonomy" id="61476"/>
    <lineage>
        <taxon>Eukaryota</taxon>
        <taxon>Metazoa</taxon>
        <taxon>Ecdysozoa</taxon>
        <taxon>Arthropoda</taxon>
        <taxon>Hexapoda</taxon>
        <taxon>Insecta</taxon>
        <taxon>Pterygota</taxon>
        <taxon>Neoptera</taxon>
        <taxon>Polyneoptera</taxon>
        <taxon>Phasmatodea</taxon>
        <taxon>Timematodea</taxon>
        <taxon>Timematoidea</taxon>
        <taxon>Timematidae</taxon>
        <taxon>Timema</taxon>
    </lineage>
</organism>
<gene>
    <name evidence="2" type="ORF">TCEB3V08_LOCUS5496</name>
</gene>
<evidence type="ECO:0000313" key="2">
    <source>
        <dbReference type="EMBL" id="CAD7400394.1"/>
    </source>
</evidence>